<evidence type="ECO:0000256" key="5">
    <source>
        <dbReference type="ARBA" id="ARBA00023163"/>
    </source>
</evidence>
<feature type="compositionally biased region" description="Polar residues" evidence="8">
    <location>
        <begin position="90"/>
        <end position="101"/>
    </location>
</feature>
<name>A0AA36EJB6_LACSI</name>
<dbReference type="FunFam" id="1.20.5.170:FF:000020">
    <property type="entry name" value="BZIP transcription factor"/>
    <property type="match status" value="1"/>
</dbReference>
<feature type="compositionally biased region" description="Acidic residues" evidence="8">
    <location>
        <begin position="235"/>
        <end position="244"/>
    </location>
</feature>
<dbReference type="PROSITE" id="PS50217">
    <property type="entry name" value="BZIP"/>
    <property type="match status" value="1"/>
</dbReference>
<keyword evidence="7" id="KW-0175">Coiled coil</keyword>
<keyword evidence="6" id="KW-0539">Nucleus</keyword>
<sequence>MDRMFSVDDIAGHFWSPSPAAGAADEDESSSSSSASKSKSTQAMMNRSMSEWQFQRFLQEASAPPESSSSRPNEVVEIKDQDEVRDKNQAVATTTTTLKNNESGRTTGSATGGGGAAATTSFGASLAGGPPNVPIDSEEYQAYLKSRLNLACAAVALTRASSAKAQDFAGLTDNGSQASNTSQLGYQVPSKGFDPKGASKESGGPIGIPSLPIIQKKAAAIPVKSATSGSSRELSDDDELDGDTETTQNMDPTDAKRVRRMLSNRESARRSRRRKQAHLTELETQVSQLRVENSSLLKRLTDISQKYNEAAVDNRVLKADVETMRAKVKMAEESVKRITGFNPMVQTMSDISTMGPMPSYSCSPSDAPSDTSVPLQDDMKQQHFYSGQPPPATNPHHPTPATNHHIPAQRMPVNLPPVENVQPHNPMMPEVGPPKIEARLGSLIFVSNISWWSSIWIVHISSPIDVLFKIGQIETLNVNKFDGFLFLLDLLILEGLCS</sequence>
<feature type="compositionally biased region" description="Low complexity" evidence="8">
    <location>
        <begin position="30"/>
        <end position="40"/>
    </location>
</feature>
<evidence type="ECO:0000256" key="7">
    <source>
        <dbReference type="SAM" id="Coils"/>
    </source>
</evidence>
<dbReference type="InterPro" id="IPR045314">
    <property type="entry name" value="bZIP_plant_GBF1"/>
</dbReference>
<dbReference type="Pfam" id="PF00170">
    <property type="entry name" value="bZIP_1"/>
    <property type="match status" value="1"/>
</dbReference>
<evidence type="ECO:0000313" key="10">
    <source>
        <dbReference type="EMBL" id="CAI9299096.1"/>
    </source>
</evidence>
<dbReference type="GO" id="GO:0046983">
    <property type="term" value="F:protein dimerization activity"/>
    <property type="evidence" value="ECO:0007669"/>
    <property type="project" value="UniProtKB-ARBA"/>
</dbReference>
<proteinExistence type="inferred from homology"/>
<dbReference type="InterPro" id="IPR020983">
    <property type="entry name" value="Basic_leucine-zipper_C"/>
</dbReference>
<dbReference type="PROSITE" id="PS00036">
    <property type="entry name" value="BZIP_BASIC"/>
    <property type="match status" value="1"/>
</dbReference>
<dbReference type="SUPFAM" id="SSF57959">
    <property type="entry name" value="Leucine zipper domain"/>
    <property type="match status" value="1"/>
</dbReference>
<evidence type="ECO:0000259" key="9">
    <source>
        <dbReference type="PROSITE" id="PS50217"/>
    </source>
</evidence>
<feature type="compositionally biased region" description="Low complexity" evidence="8">
    <location>
        <begin position="117"/>
        <end position="129"/>
    </location>
</feature>
<feature type="region of interest" description="Disordered" evidence="8">
    <location>
        <begin position="1"/>
        <end position="136"/>
    </location>
</feature>
<keyword evidence="11" id="KW-1185">Reference proteome</keyword>
<keyword evidence="4" id="KW-0238">DNA-binding</keyword>
<dbReference type="PANTHER" id="PTHR46408">
    <property type="entry name" value="BASIC LEUCINE ZIPPER 63"/>
    <property type="match status" value="1"/>
</dbReference>
<feature type="region of interest" description="Disordered" evidence="8">
    <location>
        <begin position="171"/>
        <end position="209"/>
    </location>
</feature>
<keyword evidence="5" id="KW-0804">Transcription</keyword>
<dbReference type="AlphaFoldDB" id="A0AA36EJB6"/>
<feature type="compositionally biased region" description="Polar residues" evidence="8">
    <location>
        <begin position="173"/>
        <end position="185"/>
    </location>
</feature>
<dbReference type="GO" id="GO:0003700">
    <property type="term" value="F:DNA-binding transcription factor activity"/>
    <property type="evidence" value="ECO:0007669"/>
    <property type="project" value="InterPro"/>
</dbReference>
<keyword evidence="3" id="KW-0805">Transcription regulation</keyword>
<dbReference type="InterPro" id="IPR046347">
    <property type="entry name" value="bZIP_sf"/>
</dbReference>
<dbReference type="PANTHER" id="PTHR46408:SF10">
    <property type="entry name" value="BASIC LEUCINE ZIPPER 63"/>
    <property type="match status" value="1"/>
</dbReference>
<evidence type="ECO:0000256" key="1">
    <source>
        <dbReference type="ARBA" id="ARBA00004123"/>
    </source>
</evidence>
<dbReference type="Pfam" id="PF12498">
    <property type="entry name" value="bZIP_C"/>
    <property type="match status" value="1"/>
</dbReference>
<evidence type="ECO:0000256" key="2">
    <source>
        <dbReference type="ARBA" id="ARBA00007163"/>
    </source>
</evidence>
<gene>
    <name evidence="10" type="ORF">LSALG_LOCUS37822</name>
</gene>
<dbReference type="Gene3D" id="1.20.5.170">
    <property type="match status" value="1"/>
</dbReference>
<dbReference type="SMART" id="SM00338">
    <property type="entry name" value="BRLZ"/>
    <property type="match status" value="1"/>
</dbReference>
<organism evidence="10 11">
    <name type="scientific">Lactuca saligna</name>
    <name type="common">Willowleaf lettuce</name>
    <dbReference type="NCBI Taxonomy" id="75948"/>
    <lineage>
        <taxon>Eukaryota</taxon>
        <taxon>Viridiplantae</taxon>
        <taxon>Streptophyta</taxon>
        <taxon>Embryophyta</taxon>
        <taxon>Tracheophyta</taxon>
        <taxon>Spermatophyta</taxon>
        <taxon>Magnoliopsida</taxon>
        <taxon>eudicotyledons</taxon>
        <taxon>Gunneridae</taxon>
        <taxon>Pentapetalae</taxon>
        <taxon>asterids</taxon>
        <taxon>campanulids</taxon>
        <taxon>Asterales</taxon>
        <taxon>Asteraceae</taxon>
        <taxon>Cichorioideae</taxon>
        <taxon>Cichorieae</taxon>
        <taxon>Lactucinae</taxon>
        <taxon>Lactuca</taxon>
    </lineage>
</organism>
<dbReference type="CDD" id="cd14702">
    <property type="entry name" value="bZIP_plant_GBF1"/>
    <property type="match status" value="1"/>
</dbReference>
<reference evidence="10" key="1">
    <citation type="submission" date="2023-04" db="EMBL/GenBank/DDBJ databases">
        <authorList>
            <person name="Vijverberg K."/>
            <person name="Xiong W."/>
            <person name="Schranz E."/>
        </authorList>
    </citation>
    <scope>NUCLEOTIDE SEQUENCE</scope>
</reference>
<dbReference type="Proteomes" id="UP001177003">
    <property type="component" value="Chromosome 8"/>
</dbReference>
<dbReference type="GO" id="GO:0005634">
    <property type="term" value="C:nucleus"/>
    <property type="evidence" value="ECO:0007669"/>
    <property type="project" value="UniProtKB-SubCell"/>
</dbReference>
<feature type="region of interest" description="Disordered" evidence="8">
    <location>
        <begin position="222"/>
        <end position="255"/>
    </location>
</feature>
<evidence type="ECO:0000256" key="3">
    <source>
        <dbReference type="ARBA" id="ARBA00023015"/>
    </source>
</evidence>
<protein>
    <recommendedName>
        <fullName evidence="9">BZIP domain-containing protein</fullName>
    </recommendedName>
</protein>
<dbReference type="GO" id="GO:0003677">
    <property type="term" value="F:DNA binding"/>
    <property type="evidence" value="ECO:0007669"/>
    <property type="project" value="UniProtKB-KW"/>
</dbReference>
<feature type="compositionally biased region" description="Polar residues" evidence="8">
    <location>
        <begin position="41"/>
        <end position="53"/>
    </location>
</feature>
<dbReference type="EMBL" id="OX465084">
    <property type="protein sequence ID" value="CAI9299096.1"/>
    <property type="molecule type" value="Genomic_DNA"/>
</dbReference>
<feature type="domain" description="BZIP" evidence="9">
    <location>
        <begin position="254"/>
        <end position="309"/>
    </location>
</feature>
<evidence type="ECO:0000256" key="6">
    <source>
        <dbReference type="ARBA" id="ARBA00023242"/>
    </source>
</evidence>
<feature type="compositionally biased region" description="Basic and acidic residues" evidence="8">
    <location>
        <begin position="74"/>
        <end position="88"/>
    </location>
</feature>
<comment type="subcellular location">
    <subcellularLocation>
        <location evidence="1">Nucleus</location>
    </subcellularLocation>
</comment>
<feature type="coiled-coil region" evidence="7">
    <location>
        <begin position="265"/>
        <end position="334"/>
    </location>
</feature>
<comment type="similarity">
    <text evidence="2">Belongs to the bZIP family.</text>
</comment>
<accession>A0AA36EJB6</accession>
<evidence type="ECO:0000256" key="8">
    <source>
        <dbReference type="SAM" id="MobiDB-lite"/>
    </source>
</evidence>
<feature type="compositionally biased region" description="Low complexity" evidence="8">
    <location>
        <begin position="60"/>
        <end position="70"/>
    </location>
</feature>
<evidence type="ECO:0000256" key="4">
    <source>
        <dbReference type="ARBA" id="ARBA00023125"/>
    </source>
</evidence>
<evidence type="ECO:0000313" key="11">
    <source>
        <dbReference type="Proteomes" id="UP001177003"/>
    </source>
</evidence>
<dbReference type="InterPro" id="IPR004827">
    <property type="entry name" value="bZIP"/>
</dbReference>